<accession>A0A0D8Y5H1</accession>
<keyword evidence="1" id="KW-0175">Coiled coil</keyword>
<gene>
    <name evidence="2" type="ORF">DICVIV_02589</name>
</gene>
<feature type="coiled-coil region" evidence="1">
    <location>
        <begin position="310"/>
        <end position="348"/>
    </location>
</feature>
<name>A0A0D8Y5H1_DICVI</name>
<reference evidence="3" key="2">
    <citation type="journal article" date="2016" name="Sci. Rep.">
        <title>Dictyocaulus viviparus genome, variome and transcriptome elucidate lungworm biology and support future intervention.</title>
        <authorList>
            <person name="McNulty S.N."/>
            <person name="Strube C."/>
            <person name="Rosa B.A."/>
            <person name="Martin J.C."/>
            <person name="Tyagi R."/>
            <person name="Choi Y.J."/>
            <person name="Wang Q."/>
            <person name="Hallsworth Pepin K."/>
            <person name="Zhang X."/>
            <person name="Ozersky P."/>
            <person name="Wilson R.K."/>
            <person name="Sternberg P.W."/>
            <person name="Gasser R.B."/>
            <person name="Mitreva M."/>
        </authorList>
    </citation>
    <scope>NUCLEOTIDE SEQUENCE [LARGE SCALE GENOMIC DNA]</scope>
    <source>
        <strain evidence="3">HannoverDv2000</strain>
    </source>
</reference>
<evidence type="ECO:0000256" key="1">
    <source>
        <dbReference type="SAM" id="Coils"/>
    </source>
</evidence>
<dbReference type="EMBL" id="KN716188">
    <property type="protein sequence ID" value="KJH51224.1"/>
    <property type="molecule type" value="Genomic_DNA"/>
</dbReference>
<dbReference type="OrthoDB" id="5859884at2759"/>
<reference evidence="2 3" key="1">
    <citation type="submission" date="2013-11" db="EMBL/GenBank/DDBJ databases">
        <title>Draft genome of the bovine lungworm Dictyocaulus viviparus.</title>
        <authorList>
            <person name="Mitreva M."/>
        </authorList>
    </citation>
    <scope>NUCLEOTIDE SEQUENCE [LARGE SCALE GENOMIC DNA]</scope>
    <source>
        <strain evidence="2 3">HannoverDv2000</strain>
    </source>
</reference>
<sequence>MDADSAVMNAKDKEITEYSFRLDEMMTKEQQLEQELADVRALNAVLSENNKSLQEEVMQLRSQIDSFTEKIDVSSQEEEWKIRFEKSQQKNIISEQDIENLKESVRQLEEKLALDAEKTKIVREQLEHQRILTKEKNNECDAMMKQIEEMRIERSSLLNDVSTLRSELTAAYAQVMQAKSEAERIAIEKHQELAVLEDFRLNADHLMNEVRKKEIVIEDLQEQIKSMQLQSAEKDELVKAEKLRFEESISIMEKDFDYNWSEKFKSIQEELSKKHMLTKDYEHRLEEVTQCYQKVVKDEHNTKMENIALKEKLNELMLKHQNEVDGLIEQNRWDHEDLEKEMQQAHAQFFIT</sequence>
<dbReference type="Gene3D" id="1.20.5.340">
    <property type="match status" value="1"/>
</dbReference>
<feature type="coiled-coil region" evidence="1">
    <location>
        <begin position="203"/>
        <end position="237"/>
    </location>
</feature>
<dbReference type="AlphaFoldDB" id="A0A0D8Y5H1"/>
<proteinExistence type="predicted"/>
<organism evidence="2 3">
    <name type="scientific">Dictyocaulus viviparus</name>
    <name type="common">Bovine lungworm</name>
    <dbReference type="NCBI Taxonomy" id="29172"/>
    <lineage>
        <taxon>Eukaryota</taxon>
        <taxon>Metazoa</taxon>
        <taxon>Ecdysozoa</taxon>
        <taxon>Nematoda</taxon>
        <taxon>Chromadorea</taxon>
        <taxon>Rhabditida</taxon>
        <taxon>Rhabditina</taxon>
        <taxon>Rhabditomorpha</taxon>
        <taxon>Strongyloidea</taxon>
        <taxon>Metastrongylidae</taxon>
        <taxon>Dictyocaulus</taxon>
    </lineage>
</organism>
<evidence type="ECO:0000313" key="3">
    <source>
        <dbReference type="Proteomes" id="UP000053766"/>
    </source>
</evidence>
<feature type="coiled-coil region" evidence="1">
    <location>
        <begin position="15"/>
        <end position="167"/>
    </location>
</feature>
<protein>
    <submittedName>
        <fullName evidence="2">Uncharacterized protein</fullName>
    </submittedName>
</protein>
<dbReference type="STRING" id="29172.A0A0D8Y5H1"/>
<keyword evidence="3" id="KW-1185">Reference proteome</keyword>
<evidence type="ECO:0000313" key="2">
    <source>
        <dbReference type="EMBL" id="KJH51224.1"/>
    </source>
</evidence>
<dbReference type="Proteomes" id="UP000053766">
    <property type="component" value="Unassembled WGS sequence"/>
</dbReference>